<reference evidence="3" key="2">
    <citation type="submission" date="2013-12" db="EMBL/GenBank/DDBJ databases">
        <authorList>
            <person name="Yu Y."/>
            <person name="Lee S."/>
            <person name="de Baynast K."/>
            <person name="Wissotski M."/>
            <person name="Liu L."/>
            <person name="Talag J."/>
            <person name="Goicoechea J."/>
            <person name="Angelova A."/>
            <person name="Jetty R."/>
            <person name="Kudrna D."/>
            <person name="Golser W."/>
            <person name="Rivera L."/>
            <person name="Zhang J."/>
            <person name="Wing R."/>
        </authorList>
    </citation>
    <scope>NUCLEOTIDE SEQUENCE</scope>
</reference>
<feature type="compositionally biased region" description="Basic and acidic residues" evidence="1">
    <location>
        <begin position="32"/>
        <end position="55"/>
    </location>
</feature>
<reference evidence="2 3" key="1">
    <citation type="submission" date="2012-08" db="EMBL/GenBank/DDBJ databases">
        <title>Oryza genome evolution.</title>
        <authorList>
            <person name="Wing R.A."/>
        </authorList>
    </citation>
    <scope>NUCLEOTIDE SEQUENCE</scope>
</reference>
<dbReference type="PANTHER" id="PTHR36346:SF2">
    <property type="entry name" value="EXPRESSED PROTEIN"/>
    <property type="match status" value="1"/>
</dbReference>
<dbReference type="eggNOG" id="ENOG502R667">
    <property type="taxonomic scope" value="Eukaryota"/>
</dbReference>
<feature type="region of interest" description="Disordered" evidence="1">
    <location>
        <begin position="23"/>
        <end position="58"/>
    </location>
</feature>
<evidence type="ECO:0000313" key="3">
    <source>
        <dbReference type="Proteomes" id="UP000032180"/>
    </source>
</evidence>
<dbReference type="Proteomes" id="UP000032180">
    <property type="component" value="Chromosome 3"/>
</dbReference>
<protein>
    <submittedName>
        <fullName evidence="2">Uncharacterized protein</fullName>
    </submittedName>
</protein>
<name>A0A0D9VZF8_9ORYZ</name>
<dbReference type="Gramene" id="LPERR03G29750.1">
    <property type="protein sequence ID" value="LPERR03G29750.1"/>
    <property type="gene ID" value="LPERR03G29750"/>
</dbReference>
<dbReference type="EnsemblPlants" id="LPERR03G29750.1">
    <property type="protein sequence ID" value="LPERR03G29750.1"/>
    <property type="gene ID" value="LPERR03G29750"/>
</dbReference>
<evidence type="ECO:0000256" key="1">
    <source>
        <dbReference type="SAM" id="MobiDB-lite"/>
    </source>
</evidence>
<proteinExistence type="predicted"/>
<sequence length="77" mass="8272">MAGMVGVWFGEFAKMGREAAAAAAEAGVSRRGQSEGKSKGGDVHQESTRRRRDDYESSVLSDSEATICMLMDRFAPA</sequence>
<accession>A0A0D9VZF8</accession>
<reference evidence="2" key="3">
    <citation type="submission" date="2015-04" db="UniProtKB">
        <authorList>
            <consortium name="EnsemblPlants"/>
        </authorList>
    </citation>
    <scope>IDENTIFICATION</scope>
</reference>
<evidence type="ECO:0000313" key="2">
    <source>
        <dbReference type="EnsemblPlants" id="LPERR03G29750.1"/>
    </source>
</evidence>
<dbReference type="PANTHER" id="PTHR36346">
    <property type="entry name" value="EXPRESSED PROTEIN"/>
    <property type="match status" value="1"/>
</dbReference>
<dbReference type="AlphaFoldDB" id="A0A0D9VZF8"/>
<keyword evidence="3" id="KW-1185">Reference proteome</keyword>
<dbReference type="HOGENOM" id="CLU_183450_0_0_1"/>
<organism evidence="2 3">
    <name type="scientific">Leersia perrieri</name>
    <dbReference type="NCBI Taxonomy" id="77586"/>
    <lineage>
        <taxon>Eukaryota</taxon>
        <taxon>Viridiplantae</taxon>
        <taxon>Streptophyta</taxon>
        <taxon>Embryophyta</taxon>
        <taxon>Tracheophyta</taxon>
        <taxon>Spermatophyta</taxon>
        <taxon>Magnoliopsida</taxon>
        <taxon>Liliopsida</taxon>
        <taxon>Poales</taxon>
        <taxon>Poaceae</taxon>
        <taxon>BOP clade</taxon>
        <taxon>Oryzoideae</taxon>
        <taxon>Oryzeae</taxon>
        <taxon>Oryzinae</taxon>
        <taxon>Leersia</taxon>
    </lineage>
</organism>